<dbReference type="InterPro" id="IPR008397">
    <property type="entry name" value="Alginate_lyase_dom"/>
</dbReference>
<keyword evidence="2 5" id="KW-0456">Lyase</keyword>
<feature type="chain" id="PRO_5012168899" evidence="3">
    <location>
        <begin position="22"/>
        <end position="360"/>
    </location>
</feature>
<feature type="domain" description="Alginate lyase" evidence="4">
    <location>
        <begin position="59"/>
        <end position="298"/>
    </location>
</feature>
<dbReference type="OrthoDB" id="7210452at2"/>
<keyword evidence="6" id="KW-1185">Reference proteome</keyword>
<proteinExistence type="predicted"/>
<dbReference type="GO" id="GO:0016829">
    <property type="term" value="F:lyase activity"/>
    <property type="evidence" value="ECO:0007669"/>
    <property type="project" value="UniProtKB-KW"/>
</dbReference>
<protein>
    <submittedName>
        <fullName evidence="5">Alginate lyase</fullName>
    </submittedName>
</protein>
<dbReference type="KEGG" id="ome:OLMES_4488"/>
<gene>
    <name evidence="5" type="ORF">OLMES_4488</name>
</gene>
<name>A0A1Y0IGH4_9GAMM</name>
<evidence type="ECO:0000256" key="3">
    <source>
        <dbReference type="SAM" id="SignalP"/>
    </source>
</evidence>
<evidence type="ECO:0000259" key="4">
    <source>
        <dbReference type="Pfam" id="PF05426"/>
    </source>
</evidence>
<dbReference type="RefSeq" id="WP_087463255.1">
    <property type="nucleotide sequence ID" value="NZ_CP021425.1"/>
</dbReference>
<evidence type="ECO:0000313" key="5">
    <source>
        <dbReference type="EMBL" id="ARU58484.1"/>
    </source>
</evidence>
<dbReference type="Gene3D" id="1.50.10.100">
    <property type="entry name" value="Chondroitin AC/alginate lyase"/>
    <property type="match status" value="1"/>
</dbReference>
<dbReference type="Pfam" id="PF05426">
    <property type="entry name" value="Alginate_lyase"/>
    <property type="match status" value="1"/>
</dbReference>
<feature type="signal peptide" evidence="3">
    <location>
        <begin position="1"/>
        <end position="21"/>
    </location>
</feature>
<reference evidence="5 6" key="1">
    <citation type="submission" date="2017-05" db="EMBL/GenBank/DDBJ databases">
        <title>Genomic insights into alkan degradation activity of Oleiphilus messinensis.</title>
        <authorList>
            <person name="Kozyavkin S.A."/>
            <person name="Slesarev A.I."/>
            <person name="Golyshin P.N."/>
            <person name="Korzhenkov A."/>
            <person name="Golyshina O.N."/>
            <person name="Toshchakov S.V."/>
        </authorList>
    </citation>
    <scope>NUCLEOTIDE SEQUENCE [LARGE SCALE GENOMIC DNA]</scope>
    <source>
        <strain evidence="5 6">ME102</strain>
    </source>
</reference>
<sequence length="360" mass="40829">MIGRYIFIFALSLAYISTSSADIRTLVPPQGYYTAIDSGKRYDDTCNPLPLPHTGNLNFRSKYEGSQTARDQLNKAAYKDYKTKTQDINQFEKRTNKLIDQFMNSGQTKLLHCAVSGLRQWATAGALLSKDSNHTGRAIRKWVLGSVSGAYLRLKFSKSNPLAGLNNDTDVIESWFTALAEQVIDDWDSPPLEKMNNHEYWAAWAVMSTSISLNRHDMFLWAIQQYLIAMGQITEEGYLPNELKRETRGLAYHNYSLNPLTMIAAFSEANSMPITFAHQGALIRLADTVTQGIHEPELFARKTGYPQNLEDLQSASKFTWLEPYCALIPCSKRQQSWRNEMRPLKAYRLGGNITALFNID</sequence>
<dbReference type="NCBIfam" id="NF001467">
    <property type="entry name" value="PRK00325.1-2"/>
    <property type="match status" value="1"/>
</dbReference>
<accession>A0A1Y0IGH4</accession>
<dbReference type="AlphaFoldDB" id="A0A1Y0IGH4"/>
<evidence type="ECO:0000313" key="6">
    <source>
        <dbReference type="Proteomes" id="UP000196027"/>
    </source>
</evidence>
<dbReference type="InterPro" id="IPR008929">
    <property type="entry name" value="Chondroitin_lyas"/>
</dbReference>
<dbReference type="SUPFAM" id="SSF48230">
    <property type="entry name" value="Chondroitin AC/alginate lyase"/>
    <property type="match status" value="1"/>
</dbReference>
<evidence type="ECO:0000256" key="1">
    <source>
        <dbReference type="ARBA" id="ARBA00022729"/>
    </source>
</evidence>
<organism evidence="5 6">
    <name type="scientific">Oleiphilus messinensis</name>
    <dbReference type="NCBI Taxonomy" id="141451"/>
    <lineage>
        <taxon>Bacteria</taxon>
        <taxon>Pseudomonadati</taxon>
        <taxon>Pseudomonadota</taxon>
        <taxon>Gammaproteobacteria</taxon>
        <taxon>Oceanospirillales</taxon>
        <taxon>Oleiphilaceae</taxon>
        <taxon>Oleiphilus</taxon>
    </lineage>
</organism>
<dbReference type="GO" id="GO:0042597">
    <property type="term" value="C:periplasmic space"/>
    <property type="evidence" value="ECO:0007669"/>
    <property type="project" value="InterPro"/>
</dbReference>
<evidence type="ECO:0000256" key="2">
    <source>
        <dbReference type="ARBA" id="ARBA00023239"/>
    </source>
</evidence>
<keyword evidence="1 3" id="KW-0732">Signal</keyword>
<dbReference type="Proteomes" id="UP000196027">
    <property type="component" value="Chromosome"/>
</dbReference>
<dbReference type="EMBL" id="CP021425">
    <property type="protein sequence ID" value="ARU58484.1"/>
    <property type="molecule type" value="Genomic_DNA"/>
</dbReference>